<evidence type="ECO:0008006" key="7">
    <source>
        <dbReference type="Google" id="ProtNLM"/>
    </source>
</evidence>
<proteinExistence type="predicted"/>
<reference evidence="5" key="1">
    <citation type="submission" date="2022-01" db="EMBL/GenBank/DDBJ databases">
        <title>Novel bile acid biosynthetic pathways are enriched in the microbiome of centenarians.</title>
        <authorList>
            <person name="Sato Y."/>
            <person name="Atarashi K."/>
            <person name="Plichta R.D."/>
            <person name="Arai Y."/>
            <person name="Sasajima S."/>
            <person name="Kearney M.S."/>
            <person name="Suda W."/>
            <person name="Takeshita K."/>
            <person name="Sasaki T."/>
            <person name="Okamoto S."/>
            <person name="Skelly N.A."/>
            <person name="Okamura Y."/>
            <person name="Vlamakis H."/>
            <person name="Li Y."/>
            <person name="Tanoue T."/>
            <person name="Takei H."/>
            <person name="Nittono H."/>
            <person name="Narushima S."/>
            <person name="Irie J."/>
            <person name="Itoh H."/>
            <person name="Moriya K."/>
            <person name="Sugiura Y."/>
            <person name="Suematsu M."/>
            <person name="Moritoki N."/>
            <person name="Shibata S."/>
            <person name="Littman R.D."/>
            <person name="Fischbach A.M."/>
            <person name="Uwamino Y."/>
            <person name="Inoue T."/>
            <person name="Honda A."/>
            <person name="Hattori M."/>
            <person name="Murai T."/>
            <person name="Xavier J.R."/>
            <person name="Hirose N."/>
            <person name="Honda K."/>
        </authorList>
    </citation>
    <scope>NUCLEOTIDE SEQUENCE</scope>
    <source>
        <strain evidence="5">CE91-St3</strain>
    </source>
</reference>
<evidence type="ECO:0000256" key="4">
    <source>
        <dbReference type="SAM" id="SignalP"/>
    </source>
</evidence>
<feature type="repeat" description="TPR" evidence="3">
    <location>
        <begin position="663"/>
        <end position="696"/>
    </location>
</feature>
<evidence type="ECO:0000256" key="2">
    <source>
        <dbReference type="ARBA" id="ARBA00022803"/>
    </source>
</evidence>
<evidence type="ECO:0000256" key="1">
    <source>
        <dbReference type="ARBA" id="ARBA00022737"/>
    </source>
</evidence>
<dbReference type="EMBL" id="BQNZ01000003">
    <property type="protein sequence ID" value="GKH73334.1"/>
    <property type="molecule type" value="Genomic_DNA"/>
</dbReference>
<dbReference type="InterPro" id="IPR011990">
    <property type="entry name" value="TPR-like_helical_dom_sf"/>
</dbReference>
<dbReference type="Gene3D" id="1.25.40.10">
    <property type="entry name" value="Tetratricopeptide repeat domain"/>
    <property type="match status" value="1"/>
</dbReference>
<organism evidence="5 6">
    <name type="scientific">Parabacteroides merdae</name>
    <dbReference type="NCBI Taxonomy" id="46503"/>
    <lineage>
        <taxon>Bacteria</taxon>
        <taxon>Pseudomonadati</taxon>
        <taxon>Bacteroidota</taxon>
        <taxon>Bacteroidia</taxon>
        <taxon>Bacteroidales</taxon>
        <taxon>Tannerellaceae</taxon>
        <taxon>Parabacteroides</taxon>
    </lineage>
</organism>
<keyword evidence="2 3" id="KW-0802">TPR repeat</keyword>
<dbReference type="SUPFAM" id="SSF48452">
    <property type="entry name" value="TPR-like"/>
    <property type="match status" value="1"/>
</dbReference>
<keyword evidence="4" id="KW-0732">Signal</keyword>
<dbReference type="PROSITE" id="PS50005">
    <property type="entry name" value="TPR"/>
    <property type="match status" value="1"/>
</dbReference>
<dbReference type="PROSITE" id="PS51257">
    <property type="entry name" value="PROKAR_LIPOPROTEIN"/>
    <property type="match status" value="1"/>
</dbReference>
<evidence type="ECO:0000313" key="6">
    <source>
        <dbReference type="Proteomes" id="UP001055114"/>
    </source>
</evidence>
<accession>A0AA37KB56</accession>
<dbReference type="InterPro" id="IPR013105">
    <property type="entry name" value="TPR_2"/>
</dbReference>
<protein>
    <recommendedName>
        <fullName evidence="7">Tetratricopeptide repeat protein</fullName>
    </recommendedName>
</protein>
<feature type="chain" id="PRO_5041200425" description="Tetratricopeptide repeat protein" evidence="4">
    <location>
        <begin position="21"/>
        <end position="722"/>
    </location>
</feature>
<keyword evidence="1" id="KW-0677">Repeat</keyword>
<evidence type="ECO:0000313" key="5">
    <source>
        <dbReference type="EMBL" id="GKH73334.1"/>
    </source>
</evidence>
<dbReference type="Pfam" id="PF07719">
    <property type="entry name" value="TPR_2"/>
    <property type="match status" value="1"/>
</dbReference>
<name>A0AA37KB56_9BACT</name>
<evidence type="ECO:0000256" key="3">
    <source>
        <dbReference type="PROSITE-ProRule" id="PRU00339"/>
    </source>
</evidence>
<feature type="signal peptide" evidence="4">
    <location>
        <begin position="1"/>
        <end position="20"/>
    </location>
</feature>
<sequence>MRIKYYIVPLFVASCLLMCACSGKRAFVRKMEGQNLTAGLSQPGKTVDTTVVDVPREVKFKENGKEAYISVATKDKDGSDIASYTLSEVRVFAKNKTVPERNGKVNVDFIVSVPKGLVDKNWQVHLIPKVTKDVTKDSLFLDDIFITGARFDDKRRKGYEKYENYMETIIPDSADFVKNFVDYRLYYLTLDRKNLFANKHRKKVLRDRDRFNNWEYKVNRRFLHYNQYPEYMISQKAGETPTTTINQLNGLSQQDLAYLGLQQQGMLDGVPVNWMLRDINLRYSPAKYKKYIQELGDDPDKLMLSRVDSLLWMDFYTRYGDVENNNARKRKSEEMYEKYVKFPFARNARLDSIVDKGKDIEYYYSQDVHVDEANKKLFLTLNGDVTTLDDAVYNMPNSDTIVYTISNMLTFLDRAPRYVKKVVERRAFENYSAHIVFPVGKSEFKLDMGNNKDEIDKVEKIVRQVDETGIFVVDSIVMTATCSPEGSRAANENLARRRSQSMGQFFRGRQNEDIELSKLIVPHYLAEDWAKLEEILNATDTLKNKNEILALIRDEKNADIRESKIRSQFPADYKLMKDAFYPELRAVNFEFNMHRKGMVKDTVHTDVIDEKYAEGLQLLENRRYKDALEILLDYDDVNTAICYISMGYDTPALNILQKEKETANTVYLMAVIYARQKDYPKAIEYYKKAVAMDKTKAWRGALDPEINQLIQAYDLNKSMFDE</sequence>
<dbReference type="AlphaFoldDB" id="A0AA37KB56"/>
<gene>
    <name evidence="5" type="ORF">CE91St3_31970</name>
</gene>
<dbReference type="InterPro" id="IPR019734">
    <property type="entry name" value="TPR_rpt"/>
</dbReference>
<dbReference type="Proteomes" id="UP001055114">
    <property type="component" value="Unassembled WGS sequence"/>
</dbReference>
<comment type="caution">
    <text evidence="5">The sequence shown here is derived from an EMBL/GenBank/DDBJ whole genome shotgun (WGS) entry which is preliminary data.</text>
</comment>
<dbReference type="RefSeq" id="WP_122298306.1">
    <property type="nucleotide sequence ID" value="NZ_BQNZ01000003.1"/>
</dbReference>
<dbReference type="SMART" id="SM00028">
    <property type="entry name" value="TPR"/>
    <property type="match status" value="1"/>
</dbReference>